<evidence type="ECO:0000313" key="2">
    <source>
        <dbReference type="EMBL" id="MCW7461381.1"/>
    </source>
</evidence>
<reference evidence="2 3" key="1">
    <citation type="submission" date="2022-06" db="EMBL/GenBank/DDBJ databases">
        <title>Leptospira isolates from biofilms formed at urban environments.</title>
        <authorList>
            <person name="Ribeiro P.S."/>
            <person name="Sousa T."/>
            <person name="Carvalho N."/>
            <person name="Aburjaile F."/>
            <person name="Neves F."/>
            <person name="Oliveira D."/>
            <person name="Blanco L."/>
            <person name="Lima J."/>
            <person name="Costa F."/>
            <person name="Brenig B."/>
            <person name="Soares S."/>
            <person name="Ramos R."/>
            <person name="Goes-Neto A."/>
            <person name="Matiuzzi M."/>
            <person name="Azevedo V."/>
            <person name="Ristow P."/>
        </authorList>
    </citation>
    <scope>NUCLEOTIDE SEQUENCE [LARGE SCALE GENOMIC DNA]</scope>
    <source>
        <strain evidence="2 3">VSF25</strain>
    </source>
</reference>
<organism evidence="2 3">
    <name type="scientific">Leptospira limi</name>
    <dbReference type="NCBI Taxonomy" id="2950023"/>
    <lineage>
        <taxon>Bacteria</taxon>
        <taxon>Pseudomonadati</taxon>
        <taxon>Spirochaetota</taxon>
        <taxon>Spirochaetia</taxon>
        <taxon>Leptospirales</taxon>
        <taxon>Leptospiraceae</taxon>
        <taxon>Leptospira</taxon>
    </lineage>
</organism>
<dbReference type="PANTHER" id="PTHR20883">
    <property type="entry name" value="PHYTANOYL-COA DIOXYGENASE DOMAIN CONTAINING 1"/>
    <property type="match status" value="1"/>
</dbReference>
<keyword evidence="2" id="KW-0223">Dioxygenase</keyword>
<evidence type="ECO:0000313" key="3">
    <source>
        <dbReference type="Proteomes" id="UP001209737"/>
    </source>
</evidence>
<dbReference type="GO" id="GO:0051213">
    <property type="term" value="F:dioxygenase activity"/>
    <property type="evidence" value="ECO:0007669"/>
    <property type="project" value="UniProtKB-KW"/>
</dbReference>
<keyword evidence="3" id="KW-1185">Reference proteome</keyword>
<evidence type="ECO:0000256" key="1">
    <source>
        <dbReference type="ARBA" id="ARBA00001954"/>
    </source>
</evidence>
<name>A0ABT3LUG5_9LEPT</name>
<keyword evidence="2" id="KW-0560">Oxidoreductase</keyword>
<comment type="cofactor">
    <cofactor evidence="1">
        <name>Fe(2+)</name>
        <dbReference type="ChEBI" id="CHEBI:29033"/>
    </cofactor>
</comment>
<dbReference type="SUPFAM" id="SSF51197">
    <property type="entry name" value="Clavaminate synthase-like"/>
    <property type="match status" value="1"/>
</dbReference>
<comment type="caution">
    <text evidence="2">The sequence shown here is derived from an EMBL/GenBank/DDBJ whole genome shotgun (WGS) entry which is preliminary data.</text>
</comment>
<dbReference type="PANTHER" id="PTHR20883:SF48">
    <property type="entry name" value="ECTOINE DIOXYGENASE"/>
    <property type="match status" value="1"/>
</dbReference>
<dbReference type="Gene3D" id="2.60.120.620">
    <property type="entry name" value="q2cbj1_9rhob like domain"/>
    <property type="match status" value="1"/>
</dbReference>
<dbReference type="InterPro" id="IPR008775">
    <property type="entry name" value="Phytyl_CoA_dOase-like"/>
</dbReference>
<protein>
    <submittedName>
        <fullName evidence="2">Phytanoyl-CoA dioxygenase family protein</fullName>
    </submittedName>
</protein>
<dbReference type="EMBL" id="JAMQPV010000001">
    <property type="protein sequence ID" value="MCW7461381.1"/>
    <property type="molecule type" value="Genomic_DNA"/>
</dbReference>
<dbReference type="Pfam" id="PF05721">
    <property type="entry name" value="PhyH"/>
    <property type="match status" value="1"/>
</dbReference>
<gene>
    <name evidence="2" type="ORF">ND812_04690</name>
</gene>
<proteinExistence type="predicted"/>
<accession>A0ABT3LUG5</accession>
<dbReference type="RefSeq" id="WP_265374482.1">
    <property type="nucleotide sequence ID" value="NZ_JAMQPV010000001.1"/>
</dbReference>
<sequence length="252" mass="29980">METNSELESEIKENGYFLLKDFFPKDTIIQIKGILDKANGEWKKHNSNPNTINSAYLTSTKFLPYEKERDQLFQFIASIPIIKICKTLFISDFYFLNTQIFFNPIDLNQRPYWHRDIQYMGISEEEQKSKILKDFVWHFRIPLEEDPGIWIVPGSHNRWDTEEERNIRLELGSHQNDEPIKNAILIPHQPGDLFVFSAHLLHKGEYGKNRFSFDILFTNFPESKDVVENWDHFPNWEFSSLTPSQRKMFITK</sequence>
<dbReference type="Proteomes" id="UP001209737">
    <property type="component" value="Unassembled WGS sequence"/>
</dbReference>